<dbReference type="SUPFAM" id="SSF54665">
    <property type="entry name" value="CO dehydrogenase molybdoprotein N-domain-like"/>
    <property type="match status" value="1"/>
</dbReference>
<sequence>MGTTGTPTNITQGSRTKGGVGESTLRPDGTLKVTGEFAYSSDMWHEDMLWGHTLRSTVAHAEIVSIDTSEALAQPGVHAVMTYDDLPTEVKNYGLEIQDTPVLAHGKVRHHGEPVAIVAADHPETARRAAAKIKVEYRELPVITDEASATAPDAVLVHENRDDLPQSQLRSTGGTPTIGHVPHPNIVHRQPIIRGDAEAAAKKADFIVKGEYTFGMQDQAFLGPESGLAVPADDGGVDLYIATQWLHSDLRQIAPVLGLPEEKVRMTLSGVGGAFGGREDLSMQIHACLLALRTGKPVKIVYNRFESFFGHVHRHPAKLTYEHGATKDGKLTHLKARIVLDGGAYASASPAVVGNASSLGAGPYVIDNVDIEAIALYTNNPPCGAMRGFGAVQACFAYEAQMDRLADEVGMDRVAFRQLNAMERGSTMPTGQVVDSPAPVAELLRRVKAMPMPPEQQWLAAGEAADVRQLPGGLSNTTHGEAVVRGVGYAVGIKNVGFSEGFDDYSTAKVRMEVVGGEPVATVHTAMAEVGQGGVTVHAQIARTELGVAQVTIAPADTQVGSAGSTSASRQTYVTGGAVKNSCELVREKVLEIGRRKFGTYHPAWATAELLLEGGKVVTDGGEVLADLADVLEDEAVEIEAEWRHRPTEPFDLRTGQGFGHVQYTFAAHRAVVEVDTELGLVKVIELACAQDVGKALNPLSVIGQIQGGTLQGMGIAVMEEIVVDPRTAKVRNPSFTDYLLPTILDTPTIPVDVLELADDHAPYGLRGVGEAPTLSSTPAVLAAIRNATGLELNRTPVRPEHLTGTS</sequence>
<evidence type="ECO:0000313" key="3">
    <source>
        <dbReference type="EMBL" id="XDQ25165.1"/>
    </source>
</evidence>
<dbReference type="AlphaFoldDB" id="A0AB39P385"/>
<organism evidence="3">
    <name type="scientific">Streptomyces sp. R21</name>
    <dbReference type="NCBI Taxonomy" id="3238627"/>
    <lineage>
        <taxon>Bacteria</taxon>
        <taxon>Bacillati</taxon>
        <taxon>Actinomycetota</taxon>
        <taxon>Actinomycetes</taxon>
        <taxon>Kitasatosporales</taxon>
        <taxon>Streptomycetaceae</taxon>
        <taxon>Streptomyces</taxon>
    </lineage>
</organism>
<dbReference type="InterPro" id="IPR046867">
    <property type="entry name" value="AldOxase/xan_DH_MoCoBD2"/>
</dbReference>
<feature type="compositionally biased region" description="Polar residues" evidence="1">
    <location>
        <begin position="165"/>
        <end position="175"/>
    </location>
</feature>
<dbReference type="SUPFAM" id="SSF56003">
    <property type="entry name" value="Molybdenum cofactor-binding domain"/>
    <property type="match status" value="1"/>
</dbReference>
<dbReference type="GO" id="GO:0005506">
    <property type="term" value="F:iron ion binding"/>
    <property type="evidence" value="ECO:0007669"/>
    <property type="project" value="InterPro"/>
</dbReference>
<feature type="region of interest" description="Disordered" evidence="1">
    <location>
        <begin position="165"/>
        <end position="184"/>
    </location>
</feature>
<proteinExistence type="predicted"/>
<evidence type="ECO:0000256" key="1">
    <source>
        <dbReference type="SAM" id="MobiDB-lite"/>
    </source>
</evidence>
<dbReference type="InterPro" id="IPR037165">
    <property type="entry name" value="AldOxase/xan_DH_Mopterin-bd_sf"/>
</dbReference>
<dbReference type="Pfam" id="PF20256">
    <property type="entry name" value="MoCoBD_2"/>
    <property type="match status" value="1"/>
</dbReference>
<dbReference type="InterPro" id="IPR000674">
    <property type="entry name" value="Ald_Oxase/Xan_DH_a/b"/>
</dbReference>
<dbReference type="InterPro" id="IPR008274">
    <property type="entry name" value="AldOxase/xan_DH_MoCoBD1"/>
</dbReference>
<dbReference type="Pfam" id="PF01315">
    <property type="entry name" value="Ald_Xan_dh_C"/>
    <property type="match status" value="1"/>
</dbReference>
<gene>
    <name evidence="3" type="ORF">AB5J56_10945</name>
</gene>
<dbReference type="GO" id="GO:0016491">
    <property type="term" value="F:oxidoreductase activity"/>
    <property type="evidence" value="ECO:0007669"/>
    <property type="project" value="InterPro"/>
</dbReference>
<evidence type="ECO:0000259" key="2">
    <source>
        <dbReference type="SMART" id="SM01008"/>
    </source>
</evidence>
<dbReference type="Pfam" id="PF02738">
    <property type="entry name" value="MoCoBD_1"/>
    <property type="match status" value="1"/>
</dbReference>
<protein>
    <submittedName>
        <fullName evidence="3">Xanthine dehydrogenase family protein molybdopterin-binding subunit</fullName>
    </submittedName>
</protein>
<dbReference type="Gene3D" id="3.30.365.10">
    <property type="entry name" value="Aldehyde oxidase/xanthine dehydrogenase, molybdopterin binding domain"/>
    <property type="match status" value="4"/>
</dbReference>
<dbReference type="SMART" id="SM01008">
    <property type="entry name" value="Ald_Xan_dh_C"/>
    <property type="match status" value="1"/>
</dbReference>
<dbReference type="InterPro" id="IPR036856">
    <property type="entry name" value="Ald_Oxase/Xan_DH_a/b_sf"/>
</dbReference>
<feature type="domain" description="Aldehyde oxidase/xanthine dehydrogenase a/b hammerhead" evidence="2">
    <location>
        <begin position="34"/>
        <end position="141"/>
    </location>
</feature>
<dbReference type="PANTHER" id="PTHR11908:SF157">
    <property type="entry name" value="XANTHINE DEHYDROGENASE SUBUNIT D-RELATED"/>
    <property type="match status" value="1"/>
</dbReference>
<reference evidence="3" key="1">
    <citation type="submission" date="2024-07" db="EMBL/GenBank/DDBJ databases">
        <authorList>
            <person name="Yu S.T."/>
        </authorList>
    </citation>
    <scope>NUCLEOTIDE SEQUENCE</scope>
    <source>
        <strain evidence="3">R21</strain>
    </source>
</reference>
<feature type="compositionally biased region" description="Polar residues" evidence="1">
    <location>
        <begin position="1"/>
        <end position="15"/>
    </location>
</feature>
<accession>A0AB39P385</accession>
<feature type="region of interest" description="Disordered" evidence="1">
    <location>
        <begin position="1"/>
        <end position="27"/>
    </location>
</feature>
<dbReference type="PANTHER" id="PTHR11908">
    <property type="entry name" value="XANTHINE DEHYDROGENASE"/>
    <property type="match status" value="1"/>
</dbReference>
<dbReference type="EMBL" id="CP163435">
    <property type="protein sequence ID" value="XDQ25165.1"/>
    <property type="molecule type" value="Genomic_DNA"/>
</dbReference>
<dbReference type="RefSeq" id="WP_369232466.1">
    <property type="nucleotide sequence ID" value="NZ_CP163435.1"/>
</dbReference>
<dbReference type="Gene3D" id="3.90.1170.50">
    <property type="entry name" value="Aldehyde oxidase/xanthine dehydrogenase, a/b hammerhead"/>
    <property type="match status" value="1"/>
</dbReference>
<dbReference type="InterPro" id="IPR016208">
    <property type="entry name" value="Ald_Oxase/xanthine_DH-like"/>
</dbReference>
<name>A0AB39P385_9ACTN</name>